<dbReference type="Proteomes" id="UP001597307">
    <property type="component" value="Unassembled WGS sequence"/>
</dbReference>
<organism evidence="3 4">
    <name type="scientific">Arthrobacter flavus</name>
    <dbReference type="NCBI Taxonomy" id="95172"/>
    <lineage>
        <taxon>Bacteria</taxon>
        <taxon>Bacillati</taxon>
        <taxon>Actinomycetota</taxon>
        <taxon>Actinomycetes</taxon>
        <taxon>Micrococcales</taxon>
        <taxon>Micrococcaceae</taxon>
        <taxon>Arthrobacter</taxon>
    </lineage>
</organism>
<proteinExistence type="predicted"/>
<evidence type="ECO:0000256" key="2">
    <source>
        <dbReference type="SAM" id="Phobius"/>
    </source>
</evidence>
<protein>
    <submittedName>
        <fullName evidence="3">Uncharacterized protein</fullName>
    </submittedName>
</protein>
<evidence type="ECO:0000256" key="1">
    <source>
        <dbReference type="SAM" id="MobiDB-lite"/>
    </source>
</evidence>
<keyword evidence="4" id="KW-1185">Reference proteome</keyword>
<name>A0ABW4QC88_9MICC</name>
<keyword evidence="2" id="KW-0812">Transmembrane</keyword>
<accession>A0ABW4QC88</accession>
<dbReference type="RefSeq" id="WP_343881565.1">
    <property type="nucleotide sequence ID" value="NZ_BAAAIJ010000059.1"/>
</dbReference>
<reference evidence="4" key="1">
    <citation type="journal article" date="2019" name="Int. J. Syst. Evol. Microbiol.">
        <title>The Global Catalogue of Microorganisms (GCM) 10K type strain sequencing project: providing services to taxonomists for standard genome sequencing and annotation.</title>
        <authorList>
            <consortium name="The Broad Institute Genomics Platform"/>
            <consortium name="The Broad Institute Genome Sequencing Center for Infectious Disease"/>
            <person name="Wu L."/>
            <person name="Ma J."/>
        </authorList>
    </citation>
    <scope>NUCLEOTIDE SEQUENCE [LARGE SCALE GENOMIC DNA]</scope>
    <source>
        <strain evidence="4">JCM 11496</strain>
    </source>
</reference>
<sequence length="82" mass="8749">MLSQLLNATLVASETGGGHGGHVELPMDPVLYGVIIMGALVALMLVTLAFSSLGNRHEAVEEHADPHKQHPNKHDHGEASHR</sequence>
<gene>
    <name evidence="3" type="ORF">ACFSFX_16090</name>
</gene>
<keyword evidence="2" id="KW-1133">Transmembrane helix</keyword>
<comment type="caution">
    <text evidence="3">The sequence shown here is derived from an EMBL/GenBank/DDBJ whole genome shotgun (WGS) entry which is preliminary data.</text>
</comment>
<feature type="transmembrane region" description="Helical" evidence="2">
    <location>
        <begin position="30"/>
        <end position="50"/>
    </location>
</feature>
<dbReference type="EMBL" id="JBHUGA010000067">
    <property type="protein sequence ID" value="MFD1848106.1"/>
    <property type="molecule type" value="Genomic_DNA"/>
</dbReference>
<keyword evidence="2" id="KW-0472">Membrane</keyword>
<feature type="region of interest" description="Disordered" evidence="1">
    <location>
        <begin position="56"/>
        <end position="82"/>
    </location>
</feature>
<evidence type="ECO:0000313" key="3">
    <source>
        <dbReference type="EMBL" id="MFD1848106.1"/>
    </source>
</evidence>
<evidence type="ECO:0000313" key="4">
    <source>
        <dbReference type="Proteomes" id="UP001597307"/>
    </source>
</evidence>